<dbReference type="AlphaFoldDB" id="A0A135L247"/>
<protein>
    <recommendedName>
        <fullName evidence="1">UPF0735 ACT domain-containing protein U473_02800</fullName>
    </recommendedName>
</protein>
<sequence>MSKRKSEEIYYLVRSDILPEAILKTIEAKKLLDSHEVETVYEAVEKVGLSRSAYYKYKDGVFPFNAMMKEKIVTISMDLEHKSGILSKVLTYIAQIGGNILTINQTIPLQETANVILSIDTVYMELSVTDLLDTLKKMPGVRKTQILGRG</sequence>
<evidence type="ECO:0000259" key="2">
    <source>
        <dbReference type="PROSITE" id="PS51671"/>
    </source>
</evidence>
<evidence type="ECO:0000313" key="4">
    <source>
        <dbReference type="Proteomes" id="UP000070352"/>
    </source>
</evidence>
<dbReference type="PIRSF" id="PIRSF025624">
    <property type="entry name" value="ACT_PheB"/>
    <property type="match status" value="1"/>
</dbReference>
<accession>A0A135L247</accession>
<dbReference type="Proteomes" id="UP000070352">
    <property type="component" value="Unassembled WGS sequence"/>
</dbReference>
<dbReference type="STRING" id="1413211.U473_02800"/>
<comment type="caution">
    <text evidence="3">The sequence shown here is derived from an EMBL/GenBank/DDBJ whole genome shotgun (WGS) entry which is preliminary data.</text>
</comment>
<dbReference type="Gene3D" id="3.30.70.260">
    <property type="match status" value="1"/>
</dbReference>
<dbReference type="SUPFAM" id="SSF55021">
    <property type="entry name" value="ACT-like"/>
    <property type="match status" value="1"/>
</dbReference>
<evidence type="ECO:0000313" key="3">
    <source>
        <dbReference type="EMBL" id="KXG43072.1"/>
    </source>
</evidence>
<gene>
    <name evidence="3" type="ORF">U473_02800</name>
</gene>
<comment type="similarity">
    <text evidence="1">Belongs to the UPF0735 family.</text>
</comment>
<dbReference type="InterPro" id="IPR045865">
    <property type="entry name" value="ACT-like_dom_sf"/>
</dbReference>
<proteinExistence type="inferred from homology"/>
<dbReference type="PROSITE" id="PS51671">
    <property type="entry name" value="ACT"/>
    <property type="match status" value="1"/>
</dbReference>
<dbReference type="EMBL" id="LSKU01000001">
    <property type="protein sequence ID" value="KXG43072.1"/>
    <property type="molecule type" value="Genomic_DNA"/>
</dbReference>
<dbReference type="CDD" id="cd04888">
    <property type="entry name" value="ACT_PheB-BS"/>
    <property type="match status" value="1"/>
</dbReference>
<dbReference type="InterPro" id="IPR002912">
    <property type="entry name" value="ACT_dom"/>
</dbReference>
<feature type="domain" description="ACT" evidence="2">
    <location>
        <begin position="74"/>
        <end position="149"/>
    </location>
</feature>
<organism evidence="3 4">
    <name type="scientific">Tepidibacillus decaturensis</name>
    <dbReference type="NCBI Taxonomy" id="1413211"/>
    <lineage>
        <taxon>Bacteria</taxon>
        <taxon>Bacillati</taxon>
        <taxon>Bacillota</taxon>
        <taxon>Bacilli</taxon>
        <taxon>Bacillales</taxon>
        <taxon>Bacillaceae</taxon>
        <taxon>Tepidibacillus</taxon>
    </lineage>
</organism>
<name>A0A135L247_9BACI</name>
<reference evidence="3 4" key="1">
    <citation type="submission" date="2016-02" db="EMBL/GenBank/DDBJ databases">
        <title>Draft Genome for Tepidibacillus decaturensis nov. sp. Strain Z9, an Anaerobic, Moderately Thermophilic and Heterotrophic Bacterium from Deep Subsurface of the Illinois Basin, USA.</title>
        <authorList>
            <person name="Dong Y."/>
            <person name="Chang J.Y."/>
            <person name="Sanford R."/>
            <person name="Fouke B.W."/>
        </authorList>
    </citation>
    <scope>NUCLEOTIDE SEQUENCE [LARGE SCALE GENOMIC DNA]</scope>
    <source>
        <strain evidence="3 4">Z9</strain>
    </source>
</reference>
<dbReference type="NCBIfam" id="NF003361">
    <property type="entry name" value="PRK04435.1"/>
    <property type="match status" value="1"/>
</dbReference>
<dbReference type="RefSeq" id="WP_068723128.1">
    <property type="nucleotide sequence ID" value="NZ_LSKU01000001.1"/>
</dbReference>
<dbReference type="HAMAP" id="MF_00707">
    <property type="entry name" value="UPF0735"/>
    <property type="match status" value="1"/>
</dbReference>
<keyword evidence="4" id="KW-1185">Reference proteome</keyword>
<evidence type="ECO:0000256" key="1">
    <source>
        <dbReference type="HAMAP-Rule" id="MF_00707"/>
    </source>
</evidence>
<dbReference type="InterPro" id="IPR008310">
    <property type="entry name" value="UPF0735_ACT_dom-cont"/>
</dbReference>
<dbReference type="OrthoDB" id="9788773at2"/>